<dbReference type="GO" id="GO:0051539">
    <property type="term" value="F:4 iron, 4 sulfur cluster binding"/>
    <property type="evidence" value="ECO:0007669"/>
    <property type="project" value="UniProtKB-KW"/>
</dbReference>
<evidence type="ECO:0000256" key="4">
    <source>
        <dbReference type="ARBA" id="ARBA00022723"/>
    </source>
</evidence>
<dbReference type="InterPro" id="IPR017896">
    <property type="entry name" value="4Fe4S_Fe-S-bd"/>
</dbReference>
<dbReference type="OrthoDB" id="9800445at2"/>
<accession>A0A0P0J1P0</accession>
<keyword evidence="4" id="KW-0479">Metal-binding</keyword>
<dbReference type="PROSITE" id="PS00198">
    <property type="entry name" value="4FE4S_FER_1"/>
    <property type="match status" value="1"/>
</dbReference>
<evidence type="ECO:0000256" key="7">
    <source>
        <dbReference type="ARBA" id="ARBA00023014"/>
    </source>
</evidence>
<keyword evidence="10" id="KW-1185">Reference proteome</keyword>
<comment type="cofactor">
    <cofactor evidence="1">
        <name>[4Fe-4S] cluster</name>
        <dbReference type="ChEBI" id="CHEBI:49883"/>
    </cofactor>
</comment>
<evidence type="ECO:0000313" key="10">
    <source>
        <dbReference type="Proteomes" id="UP000065734"/>
    </source>
</evidence>
<organism evidence="9 10">
    <name type="scientific">Blastochloris viridis</name>
    <name type="common">Rhodopseudomonas viridis</name>
    <dbReference type="NCBI Taxonomy" id="1079"/>
    <lineage>
        <taxon>Bacteria</taxon>
        <taxon>Pseudomonadati</taxon>
        <taxon>Pseudomonadota</taxon>
        <taxon>Alphaproteobacteria</taxon>
        <taxon>Hyphomicrobiales</taxon>
        <taxon>Blastochloridaceae</taxon>
        <taxon>Blastochloris</taxon>
    </lineage>
</organism>
<dbReference type="RefSeq" id="WP_055037725.1">
    <property type="nucleotide sequence ID" value="NZ_AP014854.2"/>
</dbReference>
<keyword evidence="2" id="KW-0813">Transport</keyword>
<evidence type="ECO:0000256" key="1">
    <source>
        <dbReference type="ARBA" id="ARBA00001966"/>
    </source>
</evidence>
<dbReference type="Proteomes" id="UP000065734">
    <property type="component" value="Chromosome I"/>
</dbReference>
<dbReference type="PROSITE" id="PS51379">
    <property type="entry name" value="4FE4S_FER_2"/>
    <property type="match status" value="1"/>
</dbReference>
<dbReference type="AlphaFoldDB" id="A0A0P0J1P0"/>
<evidence type="ECO:0000256" key="3">
    <source>
        <dbReference type="ARBA" id="ARBA00022485"/>
    </source>
</evidence>
<dbReference type="FunFam" id="3.30.70.20:FF:000045">
    <property type="entry name" value="Ferredoxin, 4Fe-4S"/>
    <property type="match status" value="1"/>
</dbReference>
<dbReference type="Gene3D" id="3.30.70.20">
    <property type="match status" value="1"/>
</dbReference>
<dbReference type="KEGG" id="bvr:BVIR_2288"/>
<protein>
    <submittedName>
        <fullName evidence="9">Ferredoxin I</fullName>
    </submittedName>
</protein>
<dbReference type="STRING" id="1079.BVIR_2288"/>
<evidence type="ECO:0000259" key="8">
    <source>
        <dbReference type="PROSITE" id="PS51379"/>
    </source>
</evidence>
<keyword evidence="3" id="KW-0004">4Fe-4S</keyword>
<proteinExistence type="predicted"/>
<keyword evidence="7" id="KW-0411">Iron-sulfur</keyword>
<reference evidence="10" key="1">
    <citation type="journal article" date="2016" name="Genome Announc.">
        <title>Revised genome sequence of the purple photosynthetic bacterium Blastochloris viridis.</title>
        <authorList>
            <person name="Liu L.N."/>
            <person name="Faulkner M."/>
            <person name="Liu X."/>
            <person name="Huang F."/>
            <person name="Darby A.C."/>
            <person name="Hall N."/>
        </authorList>
    </citation>
    <scope>NUCLEOTIDE SEQUENCE [LARGE SCALE GENOMIC DNA]</scope>
    <source>
        <strain evidence="10">ATCC 19567 / DSM 133 / F</strain>
    </source>
</reference>
<dbReference type="InterPro" id="IPR017900">
    <property type="entry name" value="4Fe4S_Fe_S_CS"/>
</dbReference>
<keyword evidence="6" id="KW-0408">Iron</keyword>
<sequence length="63" mass="6618">MAYKIVSSQCTVCGACEFECPNGAIRMKGDIYIVDAAKCTECDGEAPKCVAVCPVPKTCVPAK</sequence>
<dbReference type="PATRIC" id="fig|1079.6.peg.2383"/>
<dbReference type="GO" id="GO:0046872">
    <property type="term" value="F:metal ion binding"/>
    <property type="evidence" value="ECO:0007669"/>
    <property type="project" value="UniProtKB-KW"/>
</dbReference>
<feature type="domain" description="4Fe-4S ferredoxin-type" evidence="8">
    <location>
        <begin position="1"/>
        <end position="30"/>
    </location>
</feature>
<dbReference type="Pfam" id="PF00037">
    <property type="entry name" value="Fer4"/>
    <property type="match status" value="1"/>
</dbReference>
<name>A0A0P0J1P0_BLAVI</name>
<evidence type="ECO:0000313" key="9">
    <source>
        <dbReference type="EMBL" id="CUU42720.1"/>
    </source>
</evidence>
<keyword evidence="5" id="KW-0249">Electron transport</keyword>
<evidence type="ECO:0000256" key="6">
    <source>
        <dbReference type="ARBA" id="ARBA00023004"/>
    </source>
</evidence>
<evidence type="ECO:0000256" key="2">
    <source>
        <dbReference type="ARBA" id="ARBA00022448"/>
    </source>
</evidence>
<evidence type="ECO:0000256" key="5">
    <source>
        <dbReference type="ARBA" id="ARBA00022982"/>
    </source>
</evidence>
<dbReference type="EMBL" id="LN907867">
    <property type="protein sequence ID" value="CUU42720.1"/>
    <property type="molecule type" value="Genomic_DNA"/>
</dbReference>
<gene>
    <name evidence="9" type="primary">fer1</name>
    <name evidence="9" type="ORF">BVIRIDIS_17340</name>
</gene>
<dbReference type="SUPFAM" id="SSF54862">
    <property type="entry name" value="4Fe-4S ferredoxins"/>
    <property type="match status" value="1"/>
</dbReference>